<dbReference type="SUPFAM" id="SSF47413">
    <property type="entry name" value="lambda repressor-like DNA-binding domains"/>
    <property type="match status" value="1"/>
</dbReference>
<dbReference type="Gene3D" id="1.10.260.40">
    <property type="entry name" value="lambda repressor-like DNA-binding domains"/>
    <property type="match status" value="1"/>
</dbReference>
<evidence type="ECO:0000256" key="1">
    <source>
        <dbReference type="SAM" id="MobiDB-lite"/>
    </source>
</evidence>
<proteinExistence type="predicted"/>
<keyword evidence="4" id="KW-1185">Reference proteome</keyword>
<dbReference type="InterPro" id="IPR001387">
    <property type="entry name" value="Cro/C1-type_HTH"/>
</dbReference>
<evidence type="ECO:0000313" key="4">
    <source>
        <dbReference type="Proteomes" id="UP000830115"/>
    </source>
</evidence>
<reference evidence="3" key="1">
    <citation type="submission" date="2021-10" db="EMBL/GenBank/DDBJ databases">
        <title>Streptomyces nigrumlapis sp.nov.,an antimicrobial producing actinobacterium isolated from Black Gobi rocks.</title>
        <authorList>
            <person name="Wen Y."/>
            <person name="Zhang W."/>
            <person name="Liu X.G."/>
        </authorList>
    </citation>
    <scope>NUCLEOTIDE SEQUENCE</scope>
    <source>
        <strain evidence="3">ST13-2-2</strain>
    </source>
</reference>
<gene>
    <name evidence="3" type="ORF">K9S39_10980</name>
</gene>
<protein>
    <submittedName>
        <fullName evidence="3">Helix-turn-helix domain-containing protein</fullName>
    </submittedName>
</protein>
<dbReference type="CDD" id="cd00093">
    <property type="entry name" value="HTH_XRE"/>
    <property type="match status" value="1"/>
</dbReference>
<dbReference type="RefSeq" id="WP_248863160.1">
    <property type="nucleotide sequence ID" value="NZ_CP086322.1"/>
</dbReference>
<sequence>MSGTANSAGLSLADKINHLFRTVVPAGRGSYSTEEAAQAISARGVSISGSYIWLLRKGQRDNPTLRHLAALAEFFGVPPAYFFDDEVTEKVNTQLKLATALRDTRVRSLALRADGLSPASLDALLTMVNEARRIQNLPAGNDVPAHADRRATSTADPAEPKA</sequence>
<name>A0ABY4M7D5_9ACTN</name>
<dbReference type="PROSITE" id="PS50943">
    <property type="entry name" value="HTH_CROC1"/>
    <property type="match status" value="1"/>
</dbReference>
<organism evidence="3 4">
    <name type="scientific">Streptomyces halobius</name>
    <dbReference type="NCBI Taxonomy" id="2879846"/>
    <lineage>
        <taxon>Bacteria</taxon>
        <taxon>Bacillati</taxon>
        <taxon>Actinomycetota</taxon>
        <taxon>Actinomycetes</taxon>
        <taxon>Kitasatosporales</taxon>
        <taxon>Streptomycetaceae</taxon>
        <taxon>Streptomyces</taxon>
    </lineage>
</organism>
<accession>A0ABY4M7D5</accession>
<dbReference type="InterPro" id="IPR010982">
    <property type="entry name" value="Lambda_DNA-bd_dom_sf"/>
</dbReference>
<dbReference type="EMBL" id="CP086322">
    <property type="protein sequence ID" value="UQA92296.1"/>
    <property type="molecule type" value="Genomic_DNA"/>
</dbReference>
<evidence type="ECO:0000259" key="2">
    <source>
        <dbReference type="PROSITE" id="PS50943"/>
    </source>
</evidence>
<evidence type="ECO:0000313" key="3">
    <source>
        <dbReference type="EMBL" id="UQA92296.1"/>
    </source>
</evidence>
<dbReference type="Proteomes" id="UP000830115">
    <property type="component" value="Chromosome"/>
</dbReference>
<feature type="region of interest" description="Disordered" evidence="1">
    <location>
        <begin position="137"/>
        <end position="162"/>
    </location>
</feature>
<feature type="domain" description="HTH cro/C1-type" evidence="2">
    <location>
        <begin position="42"/>
        <end position="82"/>
    </location>
</feature>